<dbReference type="STRING" id="1237149.C900_02396"/>
<dbReference type="EMBL" id="AMZN01000034">
    <property type="protein sequence ID" value="ELR71660.1"/>
    <property type="molecule type" value="Genomic_DNA"/>
</dbReference>
<evidence type="ECO:0000313" key="2">
    <source>
        <dbReference type="Proteomes" id="UP000011135"/>
    </source>
</evidence>
<keyword evidence="2" id="KW-1185">Reference proteome</keyword>
<dbReference type="AlphaFoldDB" id="L8JS18"/>
<reference evidence="1 2" key="1">
    <citation type="submission" date="2012-12" db="EMBL/GenBank/DDBJ databases">
        <title>Genome assembly of Fulvivirga imtechensis AK7.</title>
        <authorList>
            <person name="Nupur N."/>
            <person name="Khatri I."/>
            <person name="Kumar R."/>
            <person name="Subramanian S."/>
            <person name="Pinnaka A."/>
        </authorList>
    </citation>
    <scope>NUCLEOTIDE SEQUENCE [LARGE SCALE GENOMIC DNA]</scope>
    <source>
        <strain evidence="1 2">AK7</strain>
    </source>
</reference>
<sequence length="41" mass="4490">MPSNQITTQSFCTSSAPDLYIHTSTFATEAQRPNSNSRADL</sequence>
<protein>
    <submittedName>
        <fullName evidence="1">Uncharacterized protein</fullName>
    </submittedName>
</protein>
<name>L8JS18_9BACT</name>
<dbReference type="Proteomes" id="UP000011135">
    <property type="component" value="Unassembled WGS sequence"/>
</dbReference>
<gene>
    <name evidence="1" type="ORF">C900_02396</name>
</gene>
<organism evidence="1 2">
    <name type="scientific">Fulvivirga imtechensis AK7</name>
    <dbReference type="NCBI Taxonomy" id="1237149"/>
    <lineage>
        <taxon>Bacteria</taxon>
        <taxon>Pseudomonadati</taxon>
        <taxon>Bacteroidota</taxon>
        <taxon>Cytophagia</taxon>
        <taxon>Cytophagales</taxon>
        <taxon>Fulvivirgaceae</taxon>
        <taxon>Fulvivirga</taxon>
    </lineage>
</organism>
<accession>L8JS18</accession>
<proteinExistence type="predicted"/>
<comment type="caution">
    <text evidence="1">The sequence shown here is derived from an EMBL/GenBank/DDBJ whole genome shotgun (WGS) entry which is preliminary data.</text>
</comment>
<evidence type="ECO:0000313" key="1">
    <source>
        <dbReference type="EMBL" id="ELR71660.1"/>
    </source>
</evidence>